<keyword evidence="13" id="KW-1185">Reference proteome</keyword>
<feature type="compositionally biased region" description="Acidic residues" evidence="7">
    <location>
        <begin position="408"/>
        <end position="417"/>
    </location>
</feature>
<evidence type="ECO:0000256" key="6">
    <source>
        <dbReference type="ARBA" id="ARBA00023136"/>
    </source>
</evidence>
<evidence type="ECO:0000256" key="4">
    <source>
        <dbReference type="ARBA" id="ARBA00022692"/>
    </source>
</evidence>
<dbReference type="InterPro" id="IPR011014">
    <property type="entry name" value="MscS_channel_TM-2"/>
</dbReference>
<comment type="subcellular location">
    <subcellularLocation>
        <location evidence="1">Cell membrane</location>
        <topology evidence="1">Multi-pass membrane protein</topology>
    </subcellularLocation>
</comment>
<dbReference type="InterPro" id="IPR010920">
    <property type="entry name" value="LSM_dom_sf"/>
</dbReference>
<dbReference type="InterPro" id="IPR006686">
    <property type="entry name" value="MscS_channel_CS"/>
</dbReference>
<dbReference type="SUPFAM" id="SSF50182">
    <property type="entry name" value="Sm-like ribonucleoproteins"/>
    <property type="match status" value="1"/>
</dbReference>
<evidence type="ECO:0000259" key="9">
    <source>
        <dbReference type="Pfam" id="PF00924"/>
    </source>
</evidence>
<evidence type="ECO:0000256" key="7">
    <source>
        <dbReference type="SAM" id="MobiDB-lite"/>
    </source>
</evidence>
<dbReference type="Proteomes" id="UP000644441">
    <property type="component" value="Unassembled WGS sequence"/>
</dbReference>
<dbReference type="PANTHER" id="PTHR43634:SF2">
    <property type="entry name" value="LOW CONDUCTANCE MECHANOSENSITIVE CHANNEL YNAI"/>
    <property type="match status" value="1"/>
</dbReference>
<dbReference type="PROSITE" id="PS01246">
    <property type="entry name" value="UPF0003"/>
    <property type="match status" value="1"/>
</dbReference>
<feature type="transmembrane region" description="Helical" evidence="8">
    <location>
        <begin position="143"/>
        <end position="162"/>
    </location>
</feature>
<feature type="compositionally biased region" description="Basic and acidic residues" evidence="7">
    <location>
        <begin position="398"/>
        <end position="407"/>
    </location>
</feature>
<dbReference type="Pfam" id="PF21088">
    <property type="entry name" value="MS_channel_1st"/>
    <property type="match status" value="1"/>
</dbReference>
<dbReference type="GeneID" id="99766570"/>
<feature type="transmembrane region" description="Helical" evidence="8">
    <location>
        <begin position="22"/>
        <end position="43"/>
    </location>
</feature>
<proteinExistence type="inferred from homology"/>
<evidence type="ECO:0008006" key="14">
    <source>
        <dbReference type="Google" id="ProtNLM"/>
    </source>
</evidence>
<comment type="caution">
    <text evidence="12">The sequence shown here is derived from an EMBL/GenBank/DDBJ whole genome shotgun (WGS) entry which is preliminary data.</text>
</comment>
<keyword evidence="6 8" id="KW-0472">Membrane</keyword>
<dbReference type="InterPro" id="IPR049278">
    <property type="entry name" value="MS_channel_C"/>
</dbReference>
<evidence type="ECO:0000256" key="1">
    <source>
        <dbReference type="ARBA" id="ARBA00004651"/>
    </source>
</evidence>
<feature type="region of interest" description="Disordered" evidence="7">
    <location>
        <begin position="366"/>
        <end position="417"/>
    </location>
</feature>
<feature type="transmembrane region" description="Helical" evidence="8">
    <location>
        <begin position="104"/>
        <end position="122"/>
    </location>
</feature>
<evidence type="ECO:0000256" key="3">
    <source>
        <dbReference type="ARBA" id="ARBA00022475"/>
    </source>
</evidence>
<feature type="compositionally biased region" description="Basic residues" evidence="7">
    <location>
        <begin position="385"/>
        <end position="397"/>
    </location>
</feature>
<evidence type="ECO:0000256" key="5">
    <source>
        <dbReference type="ARBA" id="ARBA00022989"/>
    </source>
</evidence>
<name>A0ABS0AII9_9GAMM</name>
<sequence length="417" mass="47757">MNWEALTDWRQLLVWPGPDTETALWVTQVFAVVLCTVTVNFILMRVIDIIDHFSRETHNLWDDALLDSLRIPIRLLIWVVGLSVAAEMMQAVSEAAVFDYVGDARRVAFILIVALFLTKLVGNVEKNLIDPDRMRNPMDQTTASAVGKLLRISVLITAFLIILQTLGYSISGVLAFGGLGGMAVAFAAKDLLANFFGGAMVYMDKPFKVGEWVRSPDRSIEGTVEHIGWRLTRIRTFDQRPLYVPNAMFTTVILENPSRMLNRRINEKVGIRFDDWEKMPAIVDAVREMAKKHKDLETEHRTLIVNFDSYGASHIEFFIYTFTKTTDWVTYHEIKQDVLMRIMAIVHEHGAEFAFPSRTLYMAANDEGDEEFEDDEDEVAEGRAAQRRSRRRSRNRRDRNQTWKGDQDQSEEDADGD</sequence>
<feature type="domain" description="Mechanosensitive ion channel MscS" evidence="9">
    <location>
        <begin position="190"/>
        <end position="259"/>
    </location>
</feature>
<feature type="transmembrane region" description="Helical" evidence="8">
    <location>
        <begin position="75"/>
        <end position="92"/>
    </location>
</feature>
<comment type="similarity">
    <text evidence="2">Belongs to the MscS (TC 1.A.23) family.</text>
</comment>
<feature type="domain" description="Mechanosensitive ion channel MscS C-terminal" evidence="10">
    <location>
        <begin position="274"/>
        <end position="353"/>
    </location>
</feature>
<reference evidence="12 13" key="1">
    <citation type="submission" date="2012-09" db="EMBL/GenBank/DDBJ databases">
        <title>Genome Sequence of alkane-degrading Bacterium Alcanivorax venustensis ISO4.</title>
        <authorList>
            <person name="Lai Q."/>
            <person name="Shao Z."/>
        </authorList>
    </citation>
    <scope>NUCLEOTIDE SEQUENCE [LARGE SCALE GENOMIC DNA]</scope>
    <source>
        <strain evidence="12 13">ISO4</strain>
    </source>
</reference>
<dbReference type="RefSeq" id="WP_194856513.1">
    <property type="nucleotide sequence ID" value="NZ_ARXR01000026.1"/>
</dbReference>
<dbReference type="EMBL" id="ARXR01000026">
    <property type="protein sequence ID" value="MBF5053952.1"/>
    <property type="molecule type" value="Genomic_DNA"/>
</dbReference>
<dbReference type="InterPro" id="IPR011066">
    <property type="entry name" value="MscS_channel_C_sf"/>
</dbReference>
<gene>
    <name evidence="12" type="ORF">ISO4_02554</name>
</gene>
<feature type="domain" description="Mechanosensitive ion channel transmembrane helices 2/3" evidence="11">
    <location>
        <begin position="148"/>
        <end position="189"/>
    </location>
</feature>
<dbReference type="PANTHER" id="PTHR43634">
    <property type="entry name" value="OW CONDUCTANCE MECHANOSENSITIVE CHANNEL"/>
    <property type="match status" value="1"/>
</dbReference>
<evidence type="ECO:0000313" key="13">
    <source>
        <dbReference type="Proteomes" id="UP000644441"/>
    </source>
</evidence>
<dbReference type="InterPro" id="IPR006685">
    <property type="entry name" value="MscS_channel_2nd"/>
</dbReference>
<feature type="compositionally biased region" description="Acidic residues" evidence="7">
    <location>
        <begin position="366"/>
        <end position="379"/>
    </location>
</feature>
<dbReference type="InterPro" id="IPR023408">
    <property type="entry name" value="MscS_beta-dom_sf"/>
</dbReference>
<dbReference type="SUPFAM" id="SSF82861">
    <property type="entry name" value="Mechanosensitive channel protein MscS (YggB), transmembrane region"/>
    <property type="match status" value="1"/>
</dbReference>
<protein>
    <recommendedName>
        <fullName evidence="14">Small-conductance mechanosensitive channel</fullName>
    </recommendedName>
</protein>
<dbReference type="Pfam" id="PF00924">
    <property type="entry name" value="MS_channel_2nd"/>
    <property type="match status" value="1"/>
</dbReference>
<dbReference type="Gene3D" id="2.30.30.60">
    <property type="match status" value="1"/>
</dbReference>
<dbReference type="Gene3D" id="3.30.70.100">
    <property type="match status" value="1"/>
</dbReference>
<evidence type="ECO:0000313" key="12">
    <source>
        <dbReference type="EMBL" id="MBF5053952.1"/>
    </source>
</evidence>
<dbReference type="SUPFAM" id="SSF82689">
    <property type="entry name" value="Mechanosensitive channel protein MscS (YggB), C-terminal domain"/>
    <property type="match status" value="1"/>
</dbReference>
<evidence type="ECO:0000259" key="11">
    <source>
        <dbReference type="Pfam" id="PF21088"/>
    </source>
</evidence>
<keyword evidence="3" id="KW-1003">Cell membrane</keyword>
<dbReference type="InterPro" id="IPR045042">
    <property type="entry name" value="YnaI-like"/>
</dbReference>
<evidence type="ECO:0000256" key="2">
    <source>
        <dbReference type="ARBA" id="ARBA00008017"/>
    </source>
</evidence>
<dbReference type="InterPro" id="IPR049142">
    <property type="entry name" value="MS_channel_1st"/>
</dbReference>
<accession>A0ABS0AII9</accession>
<keyword evidence="4 8" id="KW-0812">Transmembrane</keyword>
<dbReference type="Gene3D" id="1.10.287.1260">
    <property type="match status" value="1"/>
</dbReference>
<keyword evidence="5 8" id="KW-1133">Transmembrane helix</keyword>
<feature type="transmembrane region" description="Helical" evidence="8">
    <location>
        <begin position="168"/>
        <end position="188"/>
    </location>
</feature>
<dbReference type="Pfam" id="PF21082">
    <property type="entry name" value="MS_channel_3rd"/>
    <property type="match status" value="1"/>
</dbReference>
<evidence type="ECO:0000256" key="8">
    <source>
        <dbReference type="SAM" id="Phobius"/>
    </source>
</evidence>
<evidence type="ECO:0000259" key="10">
    <source>
        <dbReference type="Pfam" id="PF21082"/>
    </source>
</evidence>
<organism evidence="12 13">
    <name type="scientific">Alloalcanivorax venustensis ISO4</name>
    <dbReference type="NCBI Taxonomy" id="1177184"/>
    <lineage>
        <taxon>Bacteria</taxon>
        <taxon>Pseudomonadati</taxon>
        <taxon>Pseudomonadota</taxon>
        <taxon>Gammaproteobacteria</taxon>
        <taxon>Oceanospirillales</taxon>
        <taxon>Alcanivoracaceae</taxon>
        <taxon>Alloalcanivorax</taxon>
    </lineage>
</organism>